<gene>
    <name evidence="1" type="ORF">DWY11_08840</name>
</gene>
<organism evidence="1 2">
    <name type="scientific">Segatella copri</name>
    <dbReference type="NCBI Taxonomy" id="165179"/>
    <lineage>
        <taxon>Bacteria</taxon>
        <taxon>Pseudomonadati</taxon>
        <taxon>Bacteroidota</taxon>
        <taxon>Bacteroidia</taxon>
        <taxon>Bacteroidales</taxon>
        <taxon>Prevotellaceae</taxon>
        <taxon>Segatella</taxon>
    </lineage>
</organism>
<accession>A0A3E5E4N0</accession>
<dbReference type="Proteomes" id="UP000283872">
    <property type="component" value="Unassembled WGS sequence"/>
</dbReference>
<proteinExistence type="predicted"/>
<sequence length="91" mass="10991">MEERNKLWRRKQQYRLLKSRIVKRADGFRGFMLDDGTYVQHPHWTQLIKSHWAQVYKTTGTPCSCPLCQGENYSRLAYEHETKRIIEESEM</sequence>
<evidence type="ECO:0000313" key="2">
    <source>
        <dbReference type="Proteomes" id="UP000283872"/>
    </source>
</evidence>
<evidence type="ECO:0000313" key="1">
    <source>
        <dbReference type="EMBL" id="RGS15233.1"/>
    </source>
</evidence>
<reference evidence="1 2" key="1">
    <citation type="submission" date="2018-08" db="EMBL/GenBank/DDBJ databases">
        <title>A genome reference for cultivated species of the human gut microbiota.</title>
        <authorList>
            <person name="Zou Y."/>
            <person name="Xue W."/>
            <person name="Luo G."/>
        </authorList>
    </citation>
    <scope>NUCLEOTIDE SEQUENCE [LARGE SCALE GENOMIC DNA]</scope>
    <source>
        <strain evidence="1 2">AF24-12</strain>
    </source>
</reference>
<protein>
    <submittedName>
        <fullName evidence="1">Uncharacterized protein</fullName>
    </submittedName>
</protein>
<dbReference type="EMBL" id="QRVA01000019">
    <property type="protein sequence ID" value="RGS15233.1"/>
    <property type="molecule type" value="Genomic_DNA"/>
</dbReference>
<name>A0A3E5E4N0_9BACT</name>
<comment type="caution">
    <text evidence="1">The sequence shown here is derived from an EMBL/GenBank/DDBJ whole genome shotgun (WGS) entry which is preliminary data.</text>
</comment>
<dbReference type="AlphaFoldDB" id="A0A3E5E4N0"/>